<feature type="domain" description="Grh/CP2 DB" evidence="4">
    <location>
        <begin position="255"/>
        <end position="492"/>
    </location>
</feature>
<dbReference type="GO" id="GO:0005634">
    <property type="term" value="C:nucleus"/>
    <property type="evidence" value="ECO:0007669"/>
    <property type="project" value="UniProtKB-SubCell"/>
</dbReference>
<protein>
    <submittedName>
        <fullName evidence="5">Putative transcription factor</fullName>
    </submittedName>
</protein>
<dbReference type="Pfam" id="PF18016">
    <property type="entry name" value="SAM_3"/>
    <property type="match status" value="1"/>
</dbReference>
<organism evidence="5">
    <name type="scientific">Xenopsylla cheopis</name>
    <name type="common">Oriental rat flea</name>
    <name type="synonym">Pulex cheopis</name>
    <dbReference type="NCBI Taxonomy" id="163159"/>
    <lineage>
        <taxon>Eukaryota</taxon>
        <taxon>Metazoa</taxon>
        <taxon>Ecdysozoa</taxon>
        <taxon>Arthropoda</taxon>
        <taxon>Hexapoda</taxon>
        <taxon>Insecta</taxon>
        <taxon>Pterygota</taxon>
        <taxon>Neoptera</taxon>
        <taxon>Endopterygota</taxon>
        <taxon>Siphonaptera</taxon>
        <taxon>Pulicidae</taxon>
        <taxon>Xenopsyllinae</taxon>
        <taxon>Xenopsylla</taxon>
    </lineage>
</organism>
<feature type="compositionally biased region" description="Polar residues" evidence="3">
    <location>
        <begin position="484"/>
        <end position="522"/>
    </location>
</feature>
<dbReference type="PANTHER" id="PTHR11037">
    <property type="entry name" value="TRANSCRIPTION FACTOR CP2"/>
    <property type="match status" value="1"/>
</dbReference>
<dbReference type="InterPro" id="IPR040167">
    <property type="entry name" value="TF_CP2-like"/>
</dbReference>
<evidence type="ECO:0000256" key="2">
    <source>
        <dbReference type="PROSITE-ProRule" id="PRU01313"/>
    </source>
</evidence>
<sequence length="698" mass="79346">MEFSFYDQAQHEVNVEQQPTYFESTVNNSKTNWIPMNESSDLPSNQYNTEPVFVRKTDGLPYDQQKKNNDCQSNSTVMNGVKSNETSLVPRKRKMDFVGNENKVQIMCDMGDTAIQTENTSRILQEQFKNNTKFVNQPRTVWPPEELSLTDDELDNSYNISDALLSLSNLTSLKQESTSPGVTKIGSPPSVNTGNDANSGLKQNRDTNDENICFQELIHGKKSQDLNNSKVVDHLRDGTENAEKNCNTTQEVEAKDCRFQYVLGAATSIATKMNEESLTYLNQRQPYEIKLKKLGDLSPYKGKLLKTIIRICFHERRLQFMEKEQIKLWKEAHPGEKIIDIDIPLSYGLHRIIKQSSDNSVELLWDPMKETGIYIKVNCISTEFTPKKHGGEKGVPFRIQVETYLSKNDDNFSDAGHAELLHAAFCQIRVFKLKGADRKHKQDRDKIMKRSPMEQKRYKPSCECTILNTMSCDLILANYPQTNYYDQRSPSPNNEIKLSNGTDGDGLNNTLNSPASVRSESSPGDDIPLCQDTNTARMSQWLQNNRFSAYLTTFSHFSGSDIWSLSRDDLIQICGVPDGIRLYNSLHSKMKCTPCLTFYVCSDASTPCNAIYMQSLTTSEFTHKVRQYFCTSKIQENAQPNGEDADDLYLKLPIYIIGPGGIHVVITNELIANIPEKTIFTISVERDKILLRDINRQD</sequence>
<evidence type="ECO:0000256" key="1">
    <source>
        <dbReference type="ARBA" id="ARBA00010852"/>
    </source>
</evidence>
<dbReference type="InterPro" id="IPR007604">
    <property type="entry name" value="CP2"/>
</dbReference>
<dbReference type="EMBL" id="GIIL01001871">
    <property type="protein sequence ID" value="NOV45597.1"/>
    <property type="molecule type" value="Transcribed_RNA"/>
</dbReference>
<feature type="compositionally biased region" description="Polar residues" evidence="3">
    <location>
        <begin position="189"/>
        <end position="202"/>
    </location>
</feature>
<feature type="region of interest" description="Disordered" evidence="3">
    <location>
        <begin position="178"/>
        <end position="206"/>
    </location>
</feature>
<evidence type="ECO:0000259" key="4">
    <source>
        <dbReference type="PROSITE" id="PS51968"/>
    </source>
</evidence>
<dbReference type="InterPro" id="IPR041418">
    <property type="entry name" value="SAM_3"/>
</dbReference>
<dbReference type="PANTHER" id="PTHR11037:SF21">
    <property type="entry name" value="GEMINI, ISOFORM C"/>
    <property type="match status" value="1"/>
</dbReference>
<dbReference type="GO" id="GO:0000978">
    <property type="term" value="F:RNA polymerase II cis-regulatory region sequence-specific DNA binding"/>
    <property type="evidence" value="ECO:0007669"/>
    <property type="project" value="TreeGrafter"/>
</dbReference>
<comment type="subcellular location">
    <subcellularLocation>
        <location evidence="2">Nucleus</location>
    </subcellularLocation>
</comment>
<keyword evidence="2" id="KW-0238">DNA-binding</keyword>
<accession>A0A6M2DLA1</accession>
<evidence type="ECO:0000313" key="5">
    <source>
        <dbReference type="EMBL" id="NOV45597.1"/>
    </source>
</evidence>
<name>A0A6M2DLA1_XENCH</name>
<dbReference type="SUPFAM" id="SSF47769">
    <property type="entry name" value="SAM/Pointed domain"/>
    <property type="match status" value="1"/>
</dbReference>
<dbReference type="PROSITE" id="PS51968">
    <property type="entry name" value="GRH_CP2_DB"/>
    <property type="match status" value="1"/>
</dbReference>
<dbReference type="Pfam" id="PF04516">
    <property type="entry name" value="CP2"/>
    <property type="match status" value="1"/>
</dbReference>
<keyword evidence="2" id="KW-0539">Nucleus</keyword>
<reference evidence="5" key="1">
    <citation type="submission" date="2020-03" db="EMBL/GenBank/DDBJ databases">
        <title>Transcriptomic Profiling of the Digestive Tract of the Rat Flea, Xenopsylla cheopis, Following Blood Feeding and Infection with Yersinia pestis.</title>
        <authorList>
            <person name="Bland D.M."/>
            <person name="Martens C.A."/>
            <person name="Virtaneva K."/>
            <person name="Kanakabandi K."/>
            <person name="Long D."/>
            <person name="Rosenke R."/>
            <person name="Saturday G.A."/>
            <person name="Hoyt F.H."/>
            <person name="Bruno D.P."/>
            <person name="Ribeiro J.M.C."/>
            <person name="Hinnebusch J."/>
        </authorList>
    </citation>
    <scope>NUCLEOTIDE SEQUENCE</scope>
</reference>
<dbReference type="Gene3D" id="1.10.150.50">
    <property type="entry name" value="Transcription Factor, Ets-1"/>
    <property type="match status" value="1"/>
</dbReference>
<comment type="similarity">
    <text evidence="1">Belongs to the grh/CP2 family. CP2 subfamily.</text>
</comment>
<feature type="region of interest" description="Disordered" evidence="3">
    <location>
        <begin position="484"/>
        <end position="529"/>
    </location>
</feature>
<evidence type="ECO:0000256" key="3">
    <source>
        <dbReference type="SAM" id="MobiDB-lite"/>
    </source>
</evidence>
<dbReference type="AlphaFoldDB" id="A0A6M2DLA1"/>
<dbReference type="InterPro" id="IPR013761">
    <property type="entry name" value="SAM/pointed_sf"/>
</dbReference>
<proteinExistence type="inferred from homology"/>
<dbReference type="GO" id="GO:0001228">
    <property type="term" value="F:DNA-binding transcription activator activity, RNA polymerase II-specific"/>
    <property type="evidence" value="ECO:0007669"/>
    <property type="project" value="TreeGrafter"/>
</dbReference>